<proteinExistence type="predicted"/>
<dbReference type="AlphaFoldDB" id="A0A8J7UWV6"/>
<organism evidence="1 2">
    <name type="scientific">Natronogracilivirga saccharolytica</name>
    <dbReference type="NCBI Taxonomy" id="2812953"/>
    <lineage>
        <taxon>Bacteria</taxon>
        <taxon>Pseudomonadati</taxon>
        <taxon>Balneolota</taxon>
        <taxon>Balneolia</taxon>
        <taxon>Balneolales</taxon>
        <taxon>Cyclonatronaceae</taxon>
        <taxon>Natronogracilivirga</taxon>
    </lineage>
</organism>
<dbReference type="PROSITE" id="PS51257">
    <property type="entry name" value="PROKAR_LIPOPROTEIN"/>
    <property type="match status" value="1"/>
</dbReference>
<evidence type="ECO:0000313" key="2">
    <source>
        <dbReference type="Proteomes" id="UP000673975"/>
    </source>
</evidence>
<dbReference type="Proteomes" id="UP000673975">
    <property type="component" value="Unassembled WGS sequence"/>
</dbReference>
<accession>A0A8J7UWV6</accession>
<reference evidence="1" key="1">
    <citation type="submission" date="2021-02" db="EMBL/GenBank/DDBJ databases">
        <title>Natronogracilivirga saccharolytica gen. nov. sp. nov. a new anaerobic, haloalkiliphilic carbohydrate-fermenting bacterium from soda lake and proposing of Cyclonatronumiaceae fam. nov. in the phylum Balneolaeota.</title>
        <authorList>
            <person name="Zhilina T.N."/>
            <person name="Sorokin D.Y."/>
            <person name="Zavarzina D.G."/>
            <person name="Toshchakov S.V."/>
            <person name="Kublanov I.V."/>
        </authorList>
    </citation>
    <scope>NUCLEOTIDE SEQUENCE</scope>
    <source>
        <strain evidence="1">Z-1702</strain>
    </source>
</reference>
<evidence type="ECO:0000313" key="1">
    <source>
        <dbReference type="EMBL" id="MBP3192654.1"/>
    </source>
</evidence>
<sequence>MISDSKTNIRKPAELLVFAVTIGMLIFASGCSRSEDQVEFEREAFRTPENYTETTPSGEVVSRDESDWQIGPMFQGFVEVEVPAFPNPTRSENVRIELLITGVGTVDGLRAVGYYDMFDQRSYRVLYEHDRSPLNFGHMTFTINPADFGVNRSYNAARQVNDGLHRLFIYDGRDNLITYGDIKLK</sequence>
<name>A0A8J7UWV6_9BACT</name>
<keyword evidence="2" id="KW-1185">Reference proteome</keyword>
<comment type="caution">
    <text evidence="1">The sequence shown here is derived from an EMBL/GenBank/DDBJ whole genome shotgun (WGS) entry which is preliminary data.</text>
</comment>
<protein>
    <submittedName>
        <fullName evidence="1">Uncharacterized protein</fullName>
    </submittedName>
</protein>
<dbReference type="RefSeq" id="WP_210511565.1">
    <property type="nucleotide sequence ID" value="NZ_JAFIDN010000005.1"/>
</dbReference>
<gene>
    <name evidence="1" type="ORF">NATSA_08260</name>
</gene>
<dbReference type="EMBL" id="JAFIDN010000005">
    <property type="protein sequence ID" value="MBP3192654.1"/>
    <property type="molecule type" value="Genomic_DNA"/>
</dbReference>